<dbReference type="AlphaFoldDB" id="A0A4V6WEG4"/>
<feature type="transmembrane region" description="Helical" evidence="1">
    <location>
        <begin position="81"/>
        <end position="97"/>
    </location>
</feature>
<evidence type="ECO:0000313" key="3">
    <source>
        <dbReference type="EMBL" id="TJY41459.1"/>
    </source>
</evidence>
<proteinExistence type="predicted"/>
<feature type="transmembrane region" description="Helical" evidence="1">
    <location>
        <begin position="21"/>
        <end position="39"/>
    </location>
</feature>
<gene>
    <name evidence="3" type="ORF">E5161_13720</name>
</gene>
<dbReference type="Proteomes" id="UP000309673">
    <property type="component" value="Unassembled WGS sequence"/>
</dbReference>
<dbReference type="GO" id="GO:0020037">
    <property type="term" value="F:heme binding"/>
    <property type="evidence" value="ECO:0007669"/>
    <property type="project" value="InterPro"/>
</dbReference>
<dbReference type="OrthoDB" id="2417400at2"/>
<accession>A0A4V6WEG4</accession>
<dbReference type="InterPro" id="IPR002541">
    <property type="entry name" value="Cyt_c_assembly"/>
</dbReference>
<dbReference type="EMBL" id="SUPK01000006">
    <property type="protein sequence ID" value="TJY41459.1"/>
    <property type="molecule type" value="Genomic_DNA"/>
</dbReference>
<keyword evidence="1" id="KW-0812">Transmembrane</keyword>
<evidence type="ECO:0000259" key="2">
    <source>
        <dbReference type="Pfam" id="PF01578"/>
    </source>
</evidence>
<feature type="domain" description="Cytochrome c assembly protein" evidence="2">
    <location>
        <begin position="80"/>
        <end position="273"/>
    </location>
</feature>
<dbReference type="InterPro" id="IPR052372">
    <property type="entry name" value="YpjD/HemX"/>
</dbReference>
<keyword evidence="1" id="KW-0472">Membrane</keyword>
<feature type="transmembrane region" description="Helical" evidence="1">
    <location>
        <begin position="142"/>
        <end position="168"/>
    </location>
</feature>
<organism evidence="3 4">
    <name type="scientific">Cohnella pontilimi</name>
    <dbReference type="NCBI Taxonomy" id="2564100"/>
    <lineage>
        <taxon>Bacteria</taxon>
        <taxon>Bacillati</taxon>
        <taxon>Bacillota</taxon>
        <taxon>Bacilli</taxon>
        <taxon>Bacillales</taxon>
        <taxon>Paenibacillaceae</taxon>
        <taxon>Cohnella</taxon>
    </lineage>
</organism>
<feature type="transmembrane region" description="Helical" evidence="1">
    <location>
        <begin position="257"/>
        <end position="274"/>
    </location>
</feature>
<feature type="transmembrane region" description="Helical" evidence="1">
    <location>
        <begin position="51"/>
        <end position="69"/>
    </location>
</feature>
<keyword evidence="1" id="KW-1133">Transmembrane helix</keyword>
<dbReference type="GO" id="GO:0017004">
    <property type="term" value="P:cytochrome complex assembly"/>
    <property type="evidence" value="ECO:0007669"/>
    <property type="project" value="InterPro"/>
</dbReference>
<dbReference type="PANTHER" id="PTHR38034:SF1">
    <property type="entry name" value="INNER MEMBRANE PROTEIN YPJD"/>
    <property type="match status" value="1"/>
</dbReference>
<feature type="transmembrane region" description="Helical" evidence="1">
    <location>
        <begin position="104"/>
        <end position="122"/>
    </location>
</feature>
<comment type="caution">
    <text evidence="3">The sequence shown here is derived from an EMBL/GenBank/DDBJ whole genome shotgun (WGS) entry which is preliminary data.</text>
</comment>
<evidence type="ECO:0000256" key="1">
    <source>
        <dbReference type="SAM" id="Phobius"/>
    </source>
</evidence>
<reference evidence="3 4" key="1">
    <citation type="submission" date="2019-04" db="EMBL/GenBank/DDBJ databases">
        <title>Cohnella sp. nov., isolated from soil.</title>
        <authorList>
            <person name="Kim W."/>
        </authorList>
    </citation>
    <scope>NUCLEOTIDE SEQUENCE [LARGE SCALE GENOMIC DNA]</scope>
    <source>
        <strain evidence="3 4">CAU 1483</strain>
    </source>
</reference>
<evidence type="ECO:0000313" key="4">
    <source>
        <dbReference type="Proteomes" id="UP000309673"/>
    </source>
</evidence>
<dbReference type="Pfam" id="PF01578">
    <property type="entry name" value="Cytochrom_C_asm"/>
    <property type="match status" value="1"/>
</dbReference>
<sequence>MSRDEGRLITPMLTQDWLTDAVLYVYALSLLFFVSDAASGNRSARKVGTGLLVFVWLLQTVFLLILLFQSFSMAEITPREFLFFVSWLLVSISFIVNRWIRAELLVLLVNAAGFAVLALNLLQRPDRSMQLSAWEVARRLLVLHIGLITVAFAVLTVAAVLAGMYLFLHRMLKKKRWTPMMTRMPSLELIDLYAFRAGLIGVPLLFLSLSTGAAALMQDGRSEFLLDEKVLFSFAAAVLYFVYLFRRMASADDGTRLARWNLFGYVLLVAGFFANSGSAFHRWL</sequence>
<name>A0A4V6WEG4_9BACL</name>
<feature type="transmembrane region" description="Helical" evidence="1">
    <location>
        <begin position="189"/>
        <end position="209"/>
    </location>
</feature>
<protein>
    <submittedName>
        <fullName evidence="3">Cytochrome C assembly protein</fullName>
    </submittedName>
</protein>
<feature type="transmembrane region" description="Helical" evidence="1">
    <location>
        <begin position="229"/>
        <end position="245"/>
    </location>
</feature>
<dbReference type="PANTHER" id="PTHR38034">
    <property type="entry name" value="INNER MEMBRANE PROTEIN YPJD"/>
    <property type="match status" value="1"/>
</dbReference>
<keyword evidence="4" id="KW-1185">Reference proteome</keyword>